<dbReference type="InterPro" id="IPR013320">
    <property type="entry name" value="ConA-like_dom_sf"/>
</dbReference>
<dbReference type="PROSITE" id="PS51762">
    <property type="entry name" value="GH16_2"/>
    <property type="match status" value="1"/>
</dbReference>
<reference evidence="4" key="1">
    <citation type="journal article" date="2013" name="New Phytol.">
        <title>Comparative genomic and transcriptomic analyses reveal the hemibiotrophic stage shift of Colletotrichum fungi.</title>
        <authorList>
            <person name="Gan P."/>
            <person name="Ikeda K."/>
            <person name="Irieda H."/>
            <person name="Narusaka M."/>
            <person name="O'Connell R.J."/>
            <person name="Narusaka Y."/>
            <person name="Takano Y."/>
            <person name="Kubo Y."/>
            <person name="Shirasu K."/>
        </authorList>
    </citation>
    <scope>NUCLEOTIDE SEQUENCE [LARGE SCALE GENOMIC DNA]</scope>
    <source>
        <strain evidence="4">104-T / ATCC 96160 / CBS 514.97 / LARS 414 / MAFF 240422</strain>
    </source>
</reference>
<comment type="caution">
    <text evidence="3">The sequence shown here is derived from an EMBL/GenBank/DDBJ whole genome shotgun (WGS) entry which is preliminary data.</text>
</comment>
<dbReference type="PANTHER" id="PTHR10963">
    <property type="entry name" value="GLYCOSYL HYDROLASE-RELATED"/>
    <property type="match status" value="1"/>
</dbReference>
<proteinExistence type="predicted"/>
<dbReference type="Pfam" id="PF26113">
    <property type="entry name" value="GH16_XgeA"/>
    <property type="match status" value="1"/>
</dbReference>
<dbReference type="InterPro" id="IPR050546">
    <property type="entry name" value="Glycosyl_Hydrlase_16"/>
</dbReference>
<dbReference type="Gene3D" id="2.60.120.200">
    <property type="match status" value="1"/>
</dbReference>
<dbReference type="Proteomes" id="UP000014480">
    <property type="component" value="Unassembled WGS sequence"/>
</dbReference>
<evidence type="ECO:0000313" key="4">
    <source>
        <dbReference type="Proteomes" id="UP000014480"/>
    </source>
</evidence>
<keyword evidence="4" id="KW-1185">Reference proteome</keyword>
<evidence type="ECO:0000259" key="2">
    <source>
        <dbReference type="PROSITE" id="PS51762"/>
    </source>
</evidence>
<feature type="compositionally biased region" description="Pro residues" evidence="1">
    <location>
        <begin position="76"/>
        <end position="92"/>
    </location>
</feature>
<feature type="compositionally biased region" description="Gly residues" evidence="1">
    <location>
        <begin position="111"/>
        <end position="121"/>
    </location>
</feature>
<gene>
    <name evidence="3" type="primary">glcA-0</name>
    <name evidence="3" type="ORF">Cob_v002302</name>
</gene>
<sequence length="403" mass="42840">MGQRPYIKRRTSLYPFSSPPSQFFLTKLATMSTKLVLCILPLLFSAGWTSPARVEYPGFQPPEGFRPGSGFRPSRSTPPNPQATPTIPPVEPVQPAASGTPRDGGYTPGNSTGGGGGGGGKPTLPSGFKKIVFQDDFSTQKAGALPDASKWTFDVGTSYPGGAANWGTQEIQTYTKDTKNIAITSDGSLAITPIRNGESWTSSRIETNAAQDFTCPPNGKMRMEASIMVPNSDPATQMGIWPAFWSMGSSFRTNVTSWPGVGEIDMLEVSNGVGTVFQTAHCGVIDGGPCNEKTGLSSSAEFPRGQFVKVACEVDRSAGGGDFNKEKLVWYVNDRPTKTITGQEIGDAAFWNNLARTPKMMLLNVAVGGEFPDAKAGSKTPTAATVGGEQSRMEVKYVAVYST</sequence>
<name>A0A484G455_COLOR</name>
<reference evidence="4" key="2">
    <citation type="journal article" date="2019" name="Mol. Plant Microbe Interact.">
        <title>Genome sequence resources for four phytopathogenic fungi from the Colletotrichum orbiculare species complex.</title>
        <authorList>
            <person name="Gan P."/>
            <person name="Tsushima A."/>
            <person name="Narusaka M."/>
            <person name="Narusaka Y."/>
            <person name="Takano Y."/>
            <person name="Kubo Y."/>
            <person name="Shirasu K."/>
        </authorList>
    </citation>
    <scope>GENOME REANNOTATION</scope>
    <source>
        <strain evidence="4">104-T / ATCC 96160 / CBS 514.97 / LARS 414 / MAFF 240422</strain>
    </source>
</reference>
<dbReference type="CDD" id="cd02182">
    <property type="entry name" value="GH16_Strep_laminarinase_like"/>
    <property type="match status" value="1"/>
</dbReference>
<dbReference type="AlphaFoldDB" id="A0A484G455"/>
<dbReference type="SUPFAM" id="SSF49899">
    <property type="entry name" value="Concanavalin A-like lectins/glucanases"/>
    <property type="match status" value="1"/>
</dbReference>
<dbReference type="GO" id="GO:0005975">
    <property type="term" value="P:carbohydrate metabolic process"/>
    <property type="evidence" value="ECO:0007669"/>
    <property type="project" value="InterPro"/>
</dbReference>
<dbReference type="PANTHER" id="PTHR10963:SF60">
    <property type="entry name" value="GRAM-NEGATIVE BACTERIA-BINDING PROTEIN 1-RELATED"/>
    <property type="match status" value="1"/>
</dbReference>
<evidence type="ECO:0000313" key="3">
    <source>
        <dbReference type="EMBL" id="TDZ24584.1"/>
    </source>
</evidence>
<protein>
    <submittedName>
        <fullName evidence="3">Glucan endo-1,3-beta-glucosidase A1</fullName>
    </submittedName>
</protein>
<organism evidence="3 4">
    <name type="scientific">Colletotrichum orbiculare (strain 104-T / ATCC 96160 / CBS 514.97 / LARS 414 / MAFF 240422)</name>
    <name type="common">Cucumber anthracnose fungus</name>
    <name type="synonym">Colletotrichum lagenarium</name>
    <dbReference type="NCBI Taxonomy" id="1213857"/>
    <lineage>
        <taxon>Eukaryota</taxon>
        <taxon>Fungi</taxon>
        <taxon>Dikarya</taxon>
        <taxon>Ascomycota</taxon>
        <taxon>Pezizomycotina</taxon>
        <taxon>Sordariomycetes</taxon>
        <taxon>Hypocreomycetidae</taxon>
        <taxon>Glomerellales</taxon>
        <taxon>Glomerellaceae</taxon>
        <taxon>Colletotrichum</taxon>
        <taxon>Colletotrichum orbiculare species complex</taxon>
    </lineage>
</organism>
<dbReference type="OrthoDB" id="192832at2759"/>
<dbReference type="InterPro" id="IPR000757">
    <property type="entry name" value="Beta-glucanase-like"/>
</dbReference>
<evidence type="ECO:0000256" key="1">
    <source>
        <dbReference type="SAM" id="MobiDB-lite"/>
    </source>
</evidence>
<feature type="region of interest" description="Disordered" evidence="1">
    <location>
        <begin position="59"/>
        <end position="127"/>
    </location>
</feature>
<feature type="domain" description="GH16" evidence="2">
    <location>
        <begin position="73"/>
        <end position="403"/>
    </location>
</feature>
<accession>A0A484G455</accession>
<dbReference type="EMBL" id="AMCV02000004">
    <property type="protein sequence ID" value="TDZ24584.1"/>
    <property type="molecule type" value="Genomic_DNA"/>
</dbReference>
<dbReference type="GO" id="GO:0004553">
    <property type="term" value="F:hydrolase activity, hydrolyzing O-glycosyl compounds"/>
    <property type="evidence" value="ECO:0007669"/>
    <property type="project" value="InterPro"/>
</dbReference>
<dbReference type="STRING" id="1213857.A0A484G455"/>